<dbReference type="AlphaFoldDB" id="A0A2T1LZ76"/>
<dbReference type="RefSeq" id="WP_106456543.1">
    <property type="nucleotide sequence ID" value="NZ_PXOH01000007.1"/>
</dbReference>
<comment type="caution">
    <text evidence="1">The sequence shown here is derived from an EMBL/GenBank/DDBJ whole genome shotgun (WGS) entry which is preliminary data.</text>
</comment>
<gene>
    <name evidence="1" type="ORF">C7H19_08980</name>
</gene>
<keyword evidence="2" id="KW-1185">Reference proteome</keyword>
<evidence type="ECO:0000313" key="1">
    <source>
        <dbReference type="EMBL" id="PSF37678.1"/>
    </source>
</evidence>
<dbReference type="Proteomes" id="UP000239001">
    <property type="component" value="Unassembled WGS sequence"/>
</dbReference>
<dbReference type="EMBL" id="PXOH01000007">
    <property type="protein sequence ID" value="PSF37678.1"/>
    <property type="molecule type" value="Genomic_DNA"/>
</dbReference>
<reference evidence="1 2" key="1">
    <citation type="submission" date="2018-03" db="EMBL/GenBank/DDBJ databases">
        <title>The ancient ancestry and fast evolution of plastids.</title>
        <authorList>
            <person name="Moore K.R."/>
            <person name="Magnabosco C."/>
            <person name="Momper L."/>
            <person name="Gold D.A."/>
            <person name="Bosak T."/>
            <person name="Fournier G.P."/>
        </authorList>
    </citation>
    <scope>NUCLEOTIDE SEQUENCE [LARGE SCALE GENOMIC DNA]</scope>
    <source>
        <strain evidence="1 2">CCALA 016</strain>
    </source>
</reference>
<evidence type="ECO:0000313" key="2">
    <source>
        <dbReference type="Proteomes" id="UP000239001"/>
    </source>
</evidence>
<organism evidence="1 2">
    <name type="scientific">Aphanothece hegewaldii CCALA 016</name>
    <dbReference type="NCBI Taxonomy" id="2107694"/>
    <lineage>
        <taxon>Bacteria</taxon>
        <taxon>Bacillati</taxon>
        <taxon>Cyanobacteriota</taxon>
        <taxon>Cyanophyceae</taxon>
        <taxon>Oscillatoriophycideae</taxon>
        <taxon>Chroococcales</taxon>
        <taxon>Aphanothecaceae</taxon>
        <taxon>Aphanothece</taxon>
    </lineage>
</organism>
<reference evidence="1 2" key="2">
    <citation type="submission" date="2018-03" db="EMBL/GenBank/DDBJ databases">
        <authorList>
            <person name="Keele B.F."/>
        </authorList>
    </citation>
    <scope>NUCLEOTIDE SEQUENCE [LARGE SCALE GENOMIC DNA]</scope>
    <source>
        <strain evidence="1 2">CCALA 016</strain>
    </source>
</reference>
<dbReference type="OrthoDB" id="514667at2"/>
<name>A0A2T1LZ76_9CHRO</name>
<accession>A0A2T1LZ76</accession>
<sequence length="82" mass="9288">MEILSILGLISTFSLLGLVGWTLGSVVKDTIEVAKTMHEIPCANCQYFTDDHRLKCTLHPKTANTEQAIDCSDYRVYNRFYS</sequence>
<proteinExistence type="predicted"/>
<protein>
    <submittedName>
        <fullName evidence="1">Uncharacterized protein</fullName>
    </submittedName>
</protein>